<dbReference type="Pfam" id="PF04339">
    <property type="entry name" value="FemAB_like"/>
    <property type="match status" value="1"/>
</dbReference>
<gene>
    <name evidence="1" type="ORF">Sjap_018902</name>
</gene>
<name>A0AAP0NK06_9MAGN</name>
<proteinExistence type="predicted"/>
<dbReference type="InterPro" id="IPR007434">
    <property type="entry name" value="FemAB-like"/>
</dbReference>
<protein>
    <recommendedName>
        <fullName evidence="3">Acyl-CoA N-acyltransferase</fullName>
    </recommendedName>
</protein>
<dbReference type="Proteomes" id="UP001417504">
    <property type="component" value="Unassembled WGS sequence"/>
</dbReference>
<evidence type="ECO:0008006" key="3">
    <source>
        <dbReference type="Google" id="ProtNLM"/>
    </source>
</evidence>
<reference evidence="1 2" key="1">
    <citation type="submission" date="2024-01" db="EMBL/GenBank/DDBJ databases">
        <title>Genome assemblies of Stephania.</title>
        <authorList>
            <person name="Yang L."/>
        </authorList>
    </citation>
    <scope>NUCLEOTIDE SEQUENCE [LARGE SCALE GENOMIC DNA]</scope>
    <source>
        <strain evidence="1">QJT</strain>
        <tissue evidence="1">Leaf</tissue>
    </source>
</reference>
<dbReference type="InterPro" id="IPR016181">
    <property type="entry name" value="Acyl_CoA_acyltransferase"/>
</dbReference>
<comment type="caution">
    <text evidence="1">The sequence shown here is derived from an EMBL/GenBank/DDBJ whole genome shotgun (WGS) entry which is preliminary data.</text>
</comment>
<keyword evidence="2" id="KW-1185">Reference proteome</keyword>
<organism evidence="1 2">
    <name type="scientific">Stephania japonica</name>
    <dbReference type="NCBI Taxonomy" id="461633"/>
    <lineage>
        <taxon>Eukaryota</taxon>
        <taxon>Viridiplantae</taxon>
        <taxon>Streptophyta</taxon>
        <taxon>Embryophyta</taxon>
        <taxon>Tracheophyta</taxon>
        <taxon>Spermatophyta</taxon>
        <taxon>Magnoliopsida</taxon>
        <taxon>Ranunculales</taxon>
        <taxon>Menispermaceae</taxon>
        <taxon>Menispermoideae</taxon>
        <taxon>Cissampelideae</taxon>
        <taxon>Stephania</taxon>
    </lineage>
</organism>
<dbReference type="EMBL" id="JBBNAE010000007">
    <property type="protein sequence ID" value="KAK9110842.1"/>
    <property type="molecule type" value="Genomic_DNA"/>
</dbReference>
<dbReference type="SUPFAM" id="SSF55729">
    <property type="entry name" value="Acyl-CoA N-acyltransferases (Nat)"/>
    <property type="match status" value="1"/>
</dbReference>
<dbReference type="PANTHER" id="PTHR47017:SF1">
    <property type="entry name" value="ACYL-COA"/>
    <property type="match status" value="1"/>
</dbReference>
<evidence type="ECO:0000313" key="1">
    <source>
        <dbReference type="EMBL" id="KAK9110842.1"/>
    </source>
</evidence>
<dbReference type="PANTHER" id="PTHR47017">
    <property type="entry name" value="ACYL-COA"/>
    <property type="match status" value="1"/>
</dbReference>
<evidence type="ECO:0000313" key="2">
    <source>
        <dbReference type="Proteomes" id="UP001417504"/>
    </source>
</evidence>
<dbReference type="Gene3D" id="3.40.630.30">
    <property type="match status" value="1"/>
</dbReference>
<accession>A0AAP0NK06</accession>
<sequence length="576" mass="65560">MSGVALEVLSSCNCYTPVTTSTSHLYSVKRPPRWPSSTFRGHSHLLLPVVVLNGSMNAISTLQKKSGSRQYLEAPVHATVFTIRAIFWGPRKTVEPQEMDVLLGTFALTGSDPEGLVKEDKLKPRKISLSVISSISQVSSEGWDACALDATGAERLNPFITHGFLSSLEESKSAVKETGWSPCHIIARDEFERIVGVVPLYLKSHSYGEFVFDHSWADAYYSYGSQYYPKLQCCVPFTPVTGQRILLLSTWFKDQVFDKLVWALKELTAKLQVSSLHITFASEDEWEQMKKHEFLPRMGMQYHWINRNYRNFDEFLMDMKQSKRKNVRQERKKISSQKLTLKRLRGDEIKAKHWDSFYKFYRNTTDNKWGRAFLTRDFFHIVGGKMGDRVLLVVAEEGDEIVAGALNFIGGDALYGRLWGCLPHVYYPSLHFEACYYQAIEAAIEMNLQKVEAGAQGEHKIQRGYLPVTTYSCHYILDEGFRQAIGEFLMRETDQACCFHLGYILMSHYLLGCLESGPLDFLSFEFFGGGSSSSTSSILHSCTTCESKWHHHHPNMLTPTSFSLHMKGTNLNLARK</sequence>
<dbReference type="AlphaFoldDB" id="A0AAP0NK06"/>